<dbReference type="EMBL" id="JACIFF010000014">
    <property type="protein sequence ID" value="MBB4081119.1"/>
    <property type="molecule type" value="Genomic_DNA"/>
</dbReference>
<evidence type="ECO:0000313" key="1">
    <source>
        <dbReference type="EMBL" id="MBB4081119.1"/>
    </source>
</evidence>
<reference evidence="1 2" key="1">
    <citation type="submission" date="2020-08" db="EMBL/GenBank/DDBJ databases">
        <title>Genomic Encyclopedia of Type Strains, Phase IV (KMG-IV): sequencing the most valuable type-strain genomes for metagenomic binning, comparative biology and taxonomic classification.</title>
        <authorList>
            <person name="Goeker M."/>
        </authorList>
    </citation>
    <scope>NUCLEOTIDE SEQUENCE [LARGE SCALE GENOMIC DNA]</scope>
    <source>
        <strain evidence="1 2">DSM 105137</strain>
    </source>
</reference>
<protein>
    <recommendedName>
        <fullName evidence="3">RiboL-PSP-HEPN domain-containing protein</fullName>
    </recommendedName>
</protein>
<evidence type="ECO:0008006" key="3">
    <source>
        <dbReference type="Google" id="ProtNLM"/>
    </source>
</evidence>
<accession>A0A840EH30</accession>
<organism evidence="1 2">
    <name type="scientific">Neolewinella aquimaris</name>
    <dbReference type="NCBI Taxonomy" id="1835722"/>
    <lineage>
        <taxon>Bacteria</taxon>
        <taxon>Pseudomonadati</taxon>
        <taxon>Bacteroidota</taxon>
        <taxon>Saprospiria</taxon>
        <taxon>Saprospirales</taxon>
        <taxon>Lewinellaceae</taxon>
        <taxon>Neolewinella</taxon>
    </lineage>
</organism>
<dbReference type="RefSeq" id="WP_183497345.1">
    <property type="nucleotide sequence ID" value="NZ_JACIFF010000014.1"/>
</dbReference>
<comment type="caution">
    <text evidence="1">The sequence shown here is derived from an EMBL/GenBank/DDBJ whole genome shotgun (WGS) entry which is preliminary data.</text>
</comment>
<dbReference type="Proteomes" id="UP000576209">
    <property type="component" value="Unassembled WGS sequence"/>
</dbReference>
<keyword evidence="2" id="KW-1185">Reference proteome</keyword>
<dbReference type="AlphaFoldDB" id="A0A840EH30"/>
<sequence>MEDKEVPWGKYVPREVPTNWYRYDLAYSIQLLEIFISNSEEQIKSSIQEYMNTKRQSKIDKLDQAINIEDEVRHKELSNKHWELESLFNEYFPNLQRRSAFLSLYGFFEHELDKLCALFKKTYDYKVELMDIRDLGIERSIKYLTIVADLPVDKGDDRWGKIKSIQKIRNLIVHNDGKLIDLCGNPRNTERKIVAEDELLSGEDQVFLHVGYLTYVLETFDELFKYIDGLIQSSWYRLNA</sequence>
<proteinExistence type="predicted"/>
<evidence type="ECO:0000313" key="2">
    <source>
        <dbReference type="Proteomes" id="UP000576209"/>
    </source>
</evidence>
<name>A0A840EH30_9BACT</name>
<gene>
    <name evidence="1" type="ORF">GGR28_003766</name>
</gene>